<dbReference type="PANTHER" id="PTHR46268">
    <property type="entry name" value="STRESS RESPONSE PROTEIN NHAX"/>
    <property type="match status" value="1"/>
</dbReference>
<dbReference type="InterPro" id="IPR014729">
    <property type="entry name" value="Rossmann-like_a/b/a_fold"/>
</dbReference>
<protein>
    <submittedName>
        <fullName evidence="3">Universal stress protein</fullName>
    </submittedName>
</protein>
<dbReference type="EMBL" id="PNFZ01000003">
    <property type="protein sequence ID" value="PMB98135.1"/>
    <property type="molecule type" value="Genomic_DNA"/>
</dbReference>
<evidence type="ECO:0000256" key="1">
    <source>
        <dbReference type="ARBA" id="ARBA00008791"/>
    </source>
</evidence>
<dbReference type="Proteomes" id="UP000235703">
    <property type="component" value="Unassembled WGS sequence"/>
</dbReference>
<gene>
    <name evidence="3" type="ORF">CJ198_07115</name>
</gene>
<evidence type="ECO:0000313" key="3">
    <source>
        <dbReference type="EMBL" id="PMB98135.1"/>
    </source>
</evidence>
<evidence type="ECO:0000259" key="2">
    <source>
        <dbReference type="Pfam" id="PF00582"/>
    </source>
</evidence>
<organism evidence="3 4">
    <name type="scientific">Brevibacterium luteolum</name>
    <dbReference type="NCBI Taxonomy" id="199591"/>
    <lineage>
        <taxon>Bacteria</taxon>
        <taxon>Bacillati</taxon>
        <taxon>Actinomycetota</taxon>
        <taxon>Actinomycetes</taxon>
        <taxon>Micrococcales</taxon>
        <taxon>Brevibacteriaceae</taxon>
        <taxon>Brevibacterium</taxon>
    </lineage>
</organism>
<dbReference type="Pfam" id="PF00582">
    <property type="entry name" value="Usp"/>
    <property type="match status" value="2"/>
</dbReference>
<keyword evidence="4" id="KW-1185">Reference proteome</keyword>
<sequence length="338" mass="35062">MTEDANTQNTPAPDVADPEAILVGIDGSKASRNALRWAIGEAKALGRSIRLVGAYTIPSVTAATIDVSYVPIDDTAIRASVTATLKEAAAEVKAADIPVEAVIEIGDAAGVLVEESKAASLAVVGSRGRGGFAGRLLGTVSSALPAHSACPTVVIPVGWTPDGERVPKQTASRPIRHYEHGVIDTDSEMETVPGMDFSGSVVVGVDSLGKDSPALWEAASLAAQRGTPLHVVGVTITAVVGPEWLPSTGDMRRFIDESSGALIDARDALKEKHPDLTVRWTLFDGQPAEVLVRASDTADVLVIGSRGRGGFAGLLLGSTSQSVLPYAKCPTMVVRVSR</sequence>
<dbReference type="SUPFAM" id="SSF52402">
    <property type="entry name" value="Adenine nucleotide alpha hydrolases-like"/>
    <property type="match status" value="2"/>
</dbReference>
<dbReference type="RefSeq" id="WP_102161931.1">
    <property type="nucleotide sequence ID" value="NZ_JALXPL010000015.1"/>
</dbReference>
<reference evidence="3 4" key="1">
    <citation type="submission" date="2017-09" db="EMBL/GenBank/DDBJ databases">
        <title>Bacterial strain isolated from the female urinary microbiota.</title>
        <authorList>
            <person name="Thomas-White K."/>
            <person name="Kumar N."/>
            <person name="Forster S."/>
            <person name="Putonti C."/>
            <person name="Lawley T."/>
            <person name="Wolfe A.J."/>
        </authorList>
    </citation>
    <scope>NUCLEOTIDE SEQUENCE [LARGE SCALE GENOMIC DNA]</scope>
    <source>
        <strain evidence="3 4">UMB0680</strain>
    </source>
</reference>
<dbReference type="Gene3D" id="3.40.50.620">
    <property type="entry name" value="HUPs"/>
    <property type="match status" value="2"/>
</dbReference>
<dbReference type="OrthoDB" id="267918at2"/>
<comment type="similarity">
    <text evidence="1">Belongs to the universal stress protein A family.</text>
</comment>
<feature type="domain" description="UspA" evidence="2">
    <location>
        <begin position="20"/>
        <end position="156"/>
    </location>
</feature>
<dbReference type="InterPro" id="IPR006016">
    <property type="entry name" value="UspA"/>
</dbReference>
<comment type="caution">
    <text evidence="3">The sequence shown here is derived from an EMBL/GenBank/DDBJ whole genome shotgun (WGS) entry which is preliminary data.</text>
</comment>
<name>A0A2N6PHH2_9MICO</name>
<dbReference type="PANTHER" id="PTHR46268:SF6">
    <property type="entry name" value="UNIVERSAL STRESS PROTEIN UP12"/>
    <property type="match status" value="1"/>
</dbReference>
<evidence type="ECO:0000313" key="4">
    <source>
        <dbReference type="Proteomes" id="UP000235703"/>
    </source>
</evidence>
<proteinExistence type="inferred from homology"/>
<feature type="domain" description="UspA" evidence="2">
    <location>
        <begin position="201"/>
        <end position="335"/>
    </location>
</feature>
<accession>A0A2N6PHH2</accession>
<dbReference type="InterPro" id="IPR006015">
    <property type="entry name" value="Universal_stress_UspA"/>
</dbReference>
<dbReference type="PRINTS" id="PR01438">
    <property type="entry name" value="UNVRSLSTRESS"/>
</dbReference>
<dbReference type="AlphaFoldDB" id="A0A2N6PHH2"/>